<dbReference type="Proteomes" id="UP000465306">
    <property type="component" value="Unassembled WGS sequence"/>
</dbReference>
<gene>
    <name evidence="2" type="ORF">MKUB_34740</name>
</gene>
<keyword evidence="1" id="KW-1133">Transmembrane helix</keyword>
<protein>
    <submittedName>
        <fullName evidence="2">Uncharacterized protein</fullName>
    </submittedName>
</protein>
<name>A0ABQ1BQJ6_9MYCO</name>
<feature type="transmembrane region" description="Helical" evidence="1">
    <location>
        <begin position="52"/>
        <end position="74"/>
    </location>
</feature>
<organism evidence="2 3">
    <name type="scientific">Mycobacterium kubicae</name>
    <dbReference type="NCBI Taxonomy" id="120959"/>
    <lineage>
        <taxon>Bacteria</taxon>
        <taxon>Bacillati</taxon>
        <taxon>Actinomycetota</taxon>
        <taxon>Actinomycetes</taxon>
        <taxon>Mycobacteriales</taxon>
        <taxon>Mycobacteriaceae</taxon>
        <taxon>Mycobacterium</taxon>
        <taxon>Mycobacterium simiae complex</taxon>
    </lineage>
</organism>
<evidence type="ECO:0000313" key="3">
    <source>
        <dbReference type="Proteomes" id="UP000465306"/>
    </source>
</evidence>
<comment type="caution">
    <text evidence="2">The sequence shown here is derived from an EMBL/GenBank/DDBJ whole genome shotgun (WGS) entry which is preliminary data.</text>
</comment>
<dbReference type="EMBL" id="BLKU01000005">
    <property type="protein sequence ID" value="GFG65984.1"/>
    <property type="molecule type" value="Genomic_DNA"/>
</dbReference>
<reference evidence="2 3" key="1">
    <citation type="journal article" date="2019" name="Emerg. Microbes Infect.">
        <title>Comprehensive subspecies identification of 175 nontuberculous mycobacteria species based on 7547 genomic profiles.</title>
        <authorList>
            <person name="Matsumoto Y."/>
            <person name="Kinjo T."/>
            <person name="Motooka D."/>
            <person name="Nabeya D."/>
            <person name="Jung N."/>
            <person name="Uechi K."/>
            <person name="Horii T."/>
            <person name="Iida T."/>
            <person name="Fujita J."/>
            <person name="Nakamura S."/>
        </authorList>
    </citation>
    <scope>NUCLEOTIDE SEQUENCE [LARGE SCALE GENOMIC DNA]</scope>
    <source>
        <strain evidence="2 3">JCM 13573</strain>
    </source>
</reference>
<sequence length="137" mass="13885">MRQQSGLPRVRNGFRAGPAGLQWYLLGVVMVYTGHGAARCAHAADEAATSGVSIPGLITAGAWALGLVAGIVALVTGHTAVAAVALVAAVMAPWLGLALIGHRDHGASFPTRQPVEGSSADATSFAGGWPSLRFTTN</sequence>
<proteinExistence type="predicted"/>
<accession>A0ABQ1BQJ6</accession>
<feature type="transmembrane region" description="Helical" evidence="1">
    <location>
        <begin position="20"/>
        <end position="40"/>
    </location>
</feature>
<keyword evidence="1" id="KW-0812">Transmembrane</keyword>
<keyword evidence="1" id="KW-0472">Membrane</keyword>
<keyword evidence="3" id="KW-1185">Reference proteome</keyword>
<evidence type="ECO:0000313" key="2">
    <source>
        <dbReference type="EMBL" id="GFG65984.1"/>
    </source>
</evidence>
<evidence type="ECO:0000256" key="1">
    <source>
        <dbReference type="SAM" id="Phobius"/>
    </source>
</evidence>
<feature type="transmembrane region" description="Helical" evidence="1">
    <location>
        <begin position="80"/>
        <end position="100"/>
    </location>
</feature>